<protein>
    <submittedName>
        <fullName evidence="2">Uncharacterized protein</fullName>
    </submittedName>
</protein>
<name>A0ABS7XUV3_9FLAO</name>
<proteinExistence type="predicted"/>
<dbReference type="Pfam" id="PF19698">
    <property type="entry name" value="DUF6197"/>
    <property type="match status" value="1"/>
</dbReference>
<keyword evidence="1" id="KW-1133">Transmembrane helix</keyword>
<organism evidence="2 3">
    <name type="scientific">Winogradskyella alexanderae</name>
    <dbReference type="NCBI Taxonomy" id="2877123"/>
    <lineage>
        <taxon>Bacteria</taxon>
        <taxon>Pseudomonadati</taxon>
        <taxon>Bacteroidota</taxon>
        <taxon>Flavobacteriia</taxon>
        <taxon>Flavobacteriales</taxon>
        <taxon>Flavobacteriaceae</taxon>
        <taxon>Winogradskyella</taxon>
    </lineage>
</organism>
<reference evidence="3" key="1">
    <citation type="submission" date="2023-07" db="EMBL/GenBank/DDBJ databases">
        <authorList>
            <person name="Yue Y."/>
        </authorList>
    </citation>
    <scope>NUCLEOTIDE SEQUENCE [LARGE SCALE GENOMIC DNA]</scope>
    <source>
        <strain evidence="3">D23</strain>
    </source>
</reference>
<dbReference type="RefSeq" id="WP_224531614.1">
    <property type="nucleotide sequence ID" value="NZ_JAIUJR010000012.1"/>
</dbReference>
<gene>
    <name evidence="2" type="ORF">LBU54_14485</name>
</gene>
<evidence type="ECO:0000313" key="2">
    <source>
        <dbReference type="EMBL" id="MCA0133802.1"/>
    </source>
</evidence>
<keyword evidence="3" id="KW-1185">Reference proteome</keyword>
<dbReference type="InterPro" id="IPR045749">
    <property type="entry name" value="DUF6090"/>
</dbReference>
<dbReference type="InterPro" id="IPR045677">
    <property type="entry name" value="DUF6197"/>
</dbReference>
<evidence type="ECO:0000256" key="1">
    <source>
        <dbReference type="SAM" id="Phobius"/>
    </source>
</evidence>
<keyword evidence="1" id="KW-0812">Transmembrane</keyword>
<feature type="transmembrane region" description="Helical" evidence="1">
    <location>
        <begin position="21"/>
        <end position="42"/>
    </location>
</feature>
<dbReference type="Proteomes" id="UP001198901">
    <property type="component" value="Unassembled WGS sequence"/>
</dbReference>
<dbReference type="EMBL" id="JAIUJR010000012">
    <property type="protein sequence ID" value="MCA0133802.1"/>
    <property type="molecule type" value="Genomic_DNA"/>
</dbReference>
<keyword evidence="1" id="KW-0472">Membrane</keyword>
<evidence type="ECO:0000313" key="3">
    <source>
        <dbReference type="Proteomes" id="UP001198901"/>
    </source>
</evidence>
<comment type="caution">
    <text evidence="2">The sequence shown here is derived from an EMBL/GenBank/DDBJ whole genome shotgun (WGS) entry which is preliminary data.</text>
</comment>
<sequence>MIKFFRKIRYNLMSDNKTGKYLKYAIGEIALVMIGILLALQVNEWNNERNRKKAEQVIIEQLITDLSQSQYELEERESRNLRSAREYSQVLRAFFKIELPDDVEKYVRSGGGSGVYSPVLGTMQSIINSGRLDIISSKQLKNDIVAYVEAVGYRLKDINRYEESYFRPGVALLNDAIPSSYHSKDIINAQGKSWRWKWDYNKNLNWTPEFIEKVPFKADLTQLFQDKNFFVANEKLHLYHRNISWKYREILNRTNELLIKLYLASGKYHQLGKNLSDDNYYIVFEAEDLQILKRADALLSNPSKWNKNDDDNCDNNSAMGNYSLECALKSASQEVVGEWEDEPHRPAIRLVLRRLLEDENRRYVEDMVEDWNNHPDTTFEDVKNLLSDCIEITENQLTTND</sequence>
<dbReference type="Pfam" id="PF19578">
    <property type="entry name" value="DUF6090"/>
    <property type="match status" value="1"/>
</dbReference>
<accession>A0ABS7XUV3</accession>